<protein>
    <recommendedName>
        <fullName evidence="2">DUF7580 domain-containing protein</fullName>
    </recommendedName>
</protein>
<proteinExistence type="predicted"/>
<dbReference type="InterPro" id="IPR056002">
    <property type="entry name" value="DUF7580"/>
</dbReference>
<reference evidence="3" key="1">
    <citation type="journal article" date="2020" name="Stud. Mycol.">
        <title>101 Dothideomycetes genomes: a test case for predicting lifestyles and emergence of pathogens.</title>
        <authorList>
            <person name="Haridas S."/>
            <person name="Albert R."/>
            <person name="Binder M."/>
            <person name="Bloem J."/>
            <person name="Labutti K."/>
            <person name="Salamov A."/>
            <person name="Andreopoulos B."/>
            <person name="Baker S."/>
            <person name="Barry K."/>
            <person name="Bills G."/>
            <person name="Bluhm B."/>
            <person name="Cannon C."/>
            <person name="Castanera R."/>
            <person name="Culley D."/>
            <person name="Daum C."/>
            <person name="Ezra D."/>
            <person name="Gonzalez J."/>
            <person name="Henrissat B."/>
            <person name="Kuo A."/>
            <person name="Liang C."/>
            <person name="Lipzen A."/>
            <person name="Lutzoni F."/>
            <person name="Magnuson J."/>
            <person name="Mondo S."/>
            <person name="Nolan M."/>
            <person name="Ohm R."/>
            <person name="Pangilinan J."/>
            <person name="Park H.-J."/>
            <person name="Ramirez L."/>
            <person name="Alfaro M."/>
            <person name="Sun H."/>
            <person name="Tritt A."/>
            <person name="Yoshinaga Y."/>
            <person name="Zwiers L.-H."/>
            <person name="Turgeon B."/>
            <person name="Goodwin S."/>
            <person name="Spatafora J."/>
            <person name="Crous P."/>
            <person name="Grigoriev I."/>
        </authorList>
    </citation>
    <scope>NUCLEOTIDE SEQUENCE</scope>
    <source>
        <strain evidence="3">CBS 627.86</strain>
    </source>
</reference>
<evidence type="ECO:0000256" key="1">
    <source>
        <dbReference type="SAM" id="SignalP"/>
    </source>
</evidence>
<evidence type="ECO:0000259" key="2">
    <source>
        <dbReference type="Pfam" id="PF24476"/>
    </source>
</evidence>
<keyword evidence="1" id="KW-0732">Signal</keyword>
<dbReference type="AlphaFoldDB" id="A0A6A5ZSI1"/>
<dbReference type="Pfam" id="PF24476">
    <property type="entry name" value="DUF7580"/>
    <property type="match status" value="1"/>
</dbReference>
<dbReference type="PANTHER" id="PTHR35186:SF4">
    <property type="entry name" value="PRION-INHIBITION AND PROPAGATION HELO DOMAIN-CONTAINING PROTEIN"/>
    <property type="match status" value="1"/>
</dbReference>
<dbReference type="Proteomes" id="UP000799770">
    <property type="component" value="Unassembled WGS sequence"/>
</dbReference>
<accession>A0A6A5ZSI1</accession>
<keyword evidence="4" id="KW-1185">Reference proteome</keyword>
<name>A0A6A5ZSI1_9PLEO</name>
<feature type="domain" description="DUF7580" evidence="2">
    <location>
        <begin position="196"/>
        <end position="578"/>
    </location>
</feature>
<evidence type="ECO:0000313" key="3">
    <source>
        <dbReference type="EMBL" id="KAF2122662.1"/>
    </source>
</evidence>
<gene>
    <name evidence="3" type="ORF">BDV96DRAFT_639235</name>
</gene>
<organism evidence="3 4">
    <name type="scientific">Lophiotrema nucula</name>
    <dbReference type="NCBI Taxonomy" id="690887"/>
    <lineage>
        <taxon>Eukaryota</taxon>
        <taxon>Fungi</taxon>
        <taxon>Dikarya</taxon>
        <taxon>Ascomycota</taxon>
        <taxon>Pezizomycotina</taxon>
        <taxon>Dothideomycetes</taxon>
        <taxon>Pleosporomycetidae</taxon>
        <taxon>Pleosporales</taxon>
        <taxon>Lophiotremataceae</taxon>
        <taxon>Lophiotrema</taxon>
    </lineage>
</organism>
<dbReference type="OrthoDB" id="3565018at2759"/>
<feature type="chain" id="PRO_5025371078" description="DUF7580 domain-containing protein" evidence="1">
    <location>
        <begin position="21"/>
        <end position="583"/>
    </location>
</feature>
<feature type="signal peptide" evidence="1">
    <location>
        <begin position="1"/>
        <end position="20"/>
    </location>
</feature>
<dbReference type="PANTHER" id="PTHR35186">
    <property type="entry name" value="ANK_REP_REGION DOMAIN-CONTAINING PROTEIN"/>
    <property type="match status" value="1"/>
</dbReference>
<evidence type="ECO:0000313" key="4">
    <source>
        <dbReference type="Proteomes" id="UP000799770"/>
    </source>
</evidence>
<dbReference type="EMBL" id="ML977310">
    <property type="protein sequence ID" value="KAF2122662.1"/>
    <property type="molecule type" value="Genomic_DNA"/>
</dbReference>
<sequence length="583" mass="66501">MSGLEIAGVVLGALPLIISAFEHYAEGIATAKRFWRYKTEMRSLIEQIKTTKVIFINTMEQLLTGIVRADQMDAFLSRPAGELWRVSEVDEKLKSRLRDAYEIYFDNVRGMEVSLKKIMEKLALDADGKPQFRDPNAFKQEYKRLKFSVSTSEYGDLMSNLKTYNQNLTQLTKQSIDLEPTRTATKGRSCPNFKALQEFAKNLYSTLRSSWSCSCPEHAVNLRLENRVEKFEEVGAVLEQVPFRVIFSYTSDAHPLTWREADIRYLSDKPKSIALSPSSTSSPPAPRTSRRVRFEQIELQMRHSAVTATTSTVAGATLSTSTVTAHSSPTPSQIRDLCKAIARLQQPQRDLCIGYLLDGLQRKHGIYLLDSPLSHQHQWSVYSLKDVLSKSPKVNKRLTQYDKLRVAIDLASSVLQLYKTPWLDKEWTKDDVFFIHRPGAPPTSIYEHPFVCQKFKSSAVDDSNQNLSAQRQSFRVIRNQTLYTLGTMLIELWYGRSIEELQEPSDLDCQGTPGVAWCTAERLVEHELEFEAGTRYSDAVRRCIRCDFDRKDLSLDNESFQHAVYDGVVAPLEKTLQQFNSLD</sequence>